<comment type="pathway">
    <text evidence="1">tRNA modification; 5-methoxycarbonylmethyl-2-thiouridine-tRNA biosynthesis.</text>
</comment>
<dbReference type="OrthoDB" id="9995306at2759"/>
<organism evidence="4">
    <name type="scientific">Hydra vulgaris</name>
    <name type="common">Hydra</name>
    <name type="synonym">Hydra attenuata</name>
    <dbReference type="NCBI Taxonomy" id="6087"/>
    <lineage>
        <taxon>Eukaryota</taxon>
        <taxon>Metazoa</taxon>
        <taxon>Cnidaria</taxon>
        <taxon>Hydrozoa</taxon>
        <taxon>Hydroidolina</taxon>
        <taxon>Anthoathecata</taxon>
        <taxon>Aplanulata</taxon>
        <taxon>Hydridae</taxon>
        <taxon>Hydra</taxon>
    </lineage>
</organism>
<dbReference type="SUPFAM" id="SSF52540">
    <property type="entry name" value="P-loop containing nucleoside triphosphate hydrolases"/>
    <property type="match status" value="1"/>
</dbReference>
<evidence type="ECO:0000256" key="3">
    <source>
        <dbReference type="ARBA" id="ARBA00020263"/>
    </source>
</evidence>
<dbReference type="Pfam" id="PF09807">
    <property type="entry name" value="ELP6"/>
    <property type="match status" value="1"/>
</dbReference>
<dbReference type="InterPro" id="IPR027417">
    <property type="entry name" value="P-loop_NTPase"/>
</dbReference>
<dbReference type="GO" id="GO:0002098">
    <property type="term" value="P:tRNA wobble uridine modification"/>
    <property type="evidence" value="ECO:0007669"/>
    <property type="project" value="InterPro"/>
</dbReference>
<reference evidence="4" key="1">
    <citation type="journal article" date="2013" name="Genome Biol. Evol.">
        <title>Punctuated emergences of genetic and phenotypic innovations in eumetazoan, bilaterian, euteleostome, and hominidae ancestors.</title>
        <authorList>
            <person name="Wenger Y."/>
            <person name="Galliot B."/>
        </authorList>
    </citation>
    <scope>NUCLEOTIDE SEQUENCE</scope>
    <source>
        <tissue evidence="4">Whole animals</tissue>
    </source>
</reference>
<sequence length="239" mass="26619">MYSNLNYYLGLSESLQCEFITIADSNIDGNFLVHHFISSVLKNGGKVCLFGFVQTLTHYSNACQKLGVNLQTYTDKGSFAFVDILKSICDSFLESDTLFYDISFPGYSLKGLWEVIQKNILSRSLLILDDITSLVNIGVSAQVVADLLHYCKVATHKQCVSFVILGHCNEDDVVYSRVQAFMKSYSTLAVHVSSLKTGYSSDVSGEIVIYKKKKTNRMHFKLADKDVKLFPVGTCPAVL</sequence>
<dbReference type="CDD" id="cd19495">
    <property type="entry name" value="Elp6"/>
    <property type="match status" value="1"/>
</dbReference>
<protein>
    <recommendedName>
        <fullName evidence="3">Elongator complex protein 6</fullName>
    </recommendedName>
</protein>
<gene>
    <name evidence="4" type="primary">C3orf75</name>
</gene>
<dbReference type="PANTHER" id="PTHR16184:SF6">
    <property type="entry name" value="ELONGATOR COMPLEX PROTEIN 6"/>
    <property type="match status" value="1"/>
</dbReference>
<evidence type="ECO:0000313" key="4">
    <source>
        <dbReference type="EMBL" id="CDG70298.1"/>
    </source>
</evidence>
<dbReference type="GO" id="GO:0033588">
    <property type="term" value="C:elongator holoenzyme complex"/>
    <property type="evidence" value="ECO:0007669"/>
    <property type="project" value="InterPro"/>
</dbReference>
<dbReference type="PANTHER" id="PTHR16184">
    <property type="entry name" value="ELONGATOR COMPLEX PROTEIN 6"/>
    <property type="match status" value="1"/>
</dbReference>
<dbReference type="AlphaFoldDB" id="T2MDD9"/>
<evidence type="ECO:0000256" key="1">
    <source>
        <dbReference type="ARBA" id="ARBA00005043"/>
    </source>
</evidence>
<name>T2MDD9_HYDVU</name>
<dbReference type="UniPathway" id="UPA00988"/>
<dbReference type="Gene3D" id="3.40.50.300">
    <property type="entry name" value="P-loop containing nucleotide triphosphate hydrolases"/>
    <property type="match status" value="1"/>
</dbReference>
<comment type="similarity">
    <text evidence="2">Belongs to the ELP6 family.</text>
</comment>
<dbReference type="EMBL" id="HAAD01004066">
    <property type="protein sequence ID" value="CDG70298.1"/>
    <property type="molecule type" value="mRNA"/>
</dbReference>
<accession>T2MDD9</accession>
<dbReference type="InterPro" id="IPR018627">
    <property type="entry name" value="ELP6"/>
</dbReference>
<evidence type="ECO:0000256" key="2">
    <source>
        <dbReference type="ARBA" id="ARBA00008837"/>
    </source>
</evidence>
<proteinExistence type="evidence at transcript level"/>